<keyword evidence="1" id="KW-0812">Transmembrane</keyword>
<gene>
    <name evidence="2" type="ORF">FCL42_13405</name>
</gene>
<protein>
    <recommendedName>
        <fullName evidence="4">General secretion pathway protein K</fullName>
    </recommendedName>
</protein>
<dbReference type="AlphaFoldDB" id="A0A4U1BNW0"/>
<name>A0A4U1BNW0_9GAMM</name>
<keyword evidence="3" id="KW-1185">Reference proteome</keyword>
<accession>A0A4U1BNW0</accession>
<comment type="caution">
    <text evidence="2">The sequence shown here is derived from an EMBL/GenBank/DDBJ whole genome shotgun (WGS) entry which is preliminary data.</text>
</comment>
<evidence type="ECO:0000313" key="3">
    <source>
        <dbReference type="Proteomes" id="UP000305675"/>
    </source>
</evidence>
<sequence>MGSSAVHKGQQQGIALIQVLLISMVVSLLALYFVGSSRDQVTMASLLQQRAKAQLEVHSARNRMLFSLMTHQTFETSSSSDAVVNHWRFDGKPFEFGGVEYRLQDQSGLVGARFPNKEYLNPLIESQLGGVNAERMRQSLIDWQNPKVESQLNAVNQGLNGAEVRKGGMLSLNELRFIPNWGPKSAGVMTPYLTLYFANFFSISSAPDAVIRALFPDVADSLISLKNERRLTRQTFSQATGEYPDASFVFYPGPYIEVSVTASSGESIVTESWVIKSQATEKEPYLVLENR</sequence>
<organism evidence="2 3">
    <name type="scientific">Ferrimonas aestuarii</name>
    <dbReference type="NCBI Taxonomy" id="2569539"/>
    <lineage>
        <taxon>Bacteria</taxon>
        <taxon>Pseudomonadati</taxon>
        <taxon>Pseudomonadota</taxon>
        <taxon>Gammaproteobacteria</taxon>
        <taxon>Alteromonadales</taxon>
        <taxon>Ferrimonadaceae</taxon>
        <taxon>Ferrimonas</taxon>
    </lineage>
</organism>
<feature type="transmembrane region" description="Helical" evidence="1">
    <location>
        <begin position="12"/>
        <end position="34"/>
    </location>
</feature>
<keyword evidence="1" id="KW-1133">Transmembrane helix</keyword>
<dbReference type="EMBL" id="SWCJ01000010">
    <property type="protein sequence ID" value="TKB53947.1"/>
    <property type="molecule type" value="Genomic_DNA"/>
</dbReference>
<keyword evidence="1" id="KW-0472">Membrane</keyword>
<dbReference type="OrthoDB" id="6316127at2"/>
<evidence type="ECO:0000313" key="2">
    <source>
        <dbReference type="EMBL" id="TKB53947.1"/>
    </source>
</evidence>
<dbReference type="Proteomes" id="UP000305675">
    <property type="component" value="Unassembled WGS sequence"/>
</dbReference>
<evidence type="ECO:0000256" key="1">
    <source>
        <dbReference type="SAM" id="Phobius"/>
    </source>
</evidence>
<proteinExistence type="predicted"/>
<evidence type="ECO:0008006" key="4">
    <source>
        <dbReference type="Google" id="ProtNLM"/>
    </source>
</evidence>
<reference evidence="2 3" key="1">
    <citation type="submission" date="2019-04" db="EMBL/GenBank/DDBJ databases">
        <authorList>
            <person name="Hwang J.C."/>
        </authorList>
    </citation>
    <scope>NUCLEOTIDE SEQUENCE [LARGE SCALE GENOMIC DNA]</scope>
    <source>
        <strain evidence="2 3">IMCC35002</strain>
    </source>
</reference>